<dbReference type="PANTHER" id="PTHR46060:SF1">
    <property type="entry name" value="MARINER MOS1 TRANSPOSASE-LIKE PROTEIN"/>
    <property type="match status" value="1"/>
</dbReference>
<dbReference type="AlphaFoldDB" id="A0A6A4K9Z9"/>
<evidence type="ECO:0000256" key="1">
    <source>
        <dbReference type="SAM" id="MobiDB-lite"/>
    </source>
</evidence>
<protein>
    <recommendedName>
        <fullName evidence="4">Mos1 transposase HTH domain-containing protein</fullName>
    </recommendedName>
</protein>
<evidence type="ECO:0000313" key="2">
    <source>
        <dbReference type="EMBL" id="KAF6216143.1"/>
    </source>
</evidence>
<feature type="region of interest" description="Disordered" evidence="1">
    <location>
        <begin position="132"/>
        <end position="166"/>
    </location>
</feature>
<sequence length="166" mass="19261">MNRTSVYKWCREFKNGRTNVHDDLRSGKPSIVTDELVEKIENAVRDDRRSTLDAISTKFPQISRSLLHETITETLGFHKLCARWVPKQLTEQNKLNRVQISKEILERYELEGDDFLKFIVTGDQTWVAHYTPETKRQERRQKKNVNGRGGEEGGRQVDEGGGGRFL</sequence>
<evidence type="ECO:0000313" key="3">
    <source>
        <dbReference type="Proteomes" id="UP000466442"/>
    </source>
</evidence>
<reference evidence="2" key="1">
    <citation type="journal article" date="2021" name="Mol. Ecol. Resour.">
        <title>Apolygus lucorum genome provides insights into omnivorousness and mesophyll feeding.</title>
        <authorList>
            <person name="Liu Y."/>
            <person name="Liu H."/>
            <person name="Wang H."/>
            <person name="Huang T."/>
            <person name="Liu B."/>
            <person name="Yang B."/>
            <person name="Yin L."/>
            <person name="Li B."/>
            <person name="Zhang Y."/>
            <person name="Zhang S."/>
            <person name="Jiang F."/>
            <person name="Zhang X."/>
            <person name="Ren Y."/>
            <person name="Wang B."/>
            <person name="Wang S."/>
            <person name="Lu Y."/>
            <person name="Wu K."/>
            <person name="Fan W."/>
            <person name="Wang G."/>
        </authorList>
    </citation>
    <scope>NUCLEOTIDE SEQUENCE</scope>
    <source>
        <strain evidence="2">12Hb</strain>
    </source>
</reference>
<gene>
    <name evidence="2" type="ORF">GE061_000482</name>
</gene>
<evidence type="ECO:0008006" key="4">
    <source>
        <dbReference type="Google" id="ProtNLM"/>
    </source>
</evidence>
<feature type="compositionally biased region" description="Basic and acidic residues" evidence="1">
    <location>
        <begin position="149"/>
        <end position="158"/>
    </location>
</feature>
<comment type="caution">
    <text evidence="2">The sequence shown here is derived from an EMBL/GenBank/DDBJ whole genome shotgun (WGS) entry which is preliminary data.</text>
</comment>
<organism evidence="2 3">
    <name type="scientific">Apolygus lucorum</name>
    <name type="common">Small green plant bug</name>
    <name type="synonym">Lygocoris lucorum</name>
    <dbReference type="NCBI Taxonomy" id="248454"/>
    <lineage>
        <taxon>Eukaryota</taxon>
        <taxon>Metazoa</taxon>
        <taxon>Ecdysozoa</taxon>
        <taxon>Arthropoda</taxon>
        <taxon>Hexapoda</taxon>
        <taxon>Insecta</taxon>
        <taxon>Pterygota</taxon>
        <taxon>Neoptera</taxon>
        <taxon>Paraneoptera</taxon>
        <taxon>Hemiptera</taxon>
        <taxon>Heteroptera</taxon>
        <taxon>Panheteroptera</taxon>
        <taxon>Cimicomorpha</taxon>
        <taxon>Miridae</taxon>
        <taxon>Mirini</taxon>
        <taxon>Apolygus</taxon>
    </lineage>
</organism>
<name>A0A6A4K9Z9_APOLU</name>
<dbReference type="GO" id="GO:0003676">
    <property type="term" value="F:nucleic acid binding"/>
    <property type="evidence" value="ECO:0007669"/>
    <property type="project" value="InterPro"/>
</dbReference>
<proteinExistence type="predicted"/>
<keyword evidence="3" id="KW-1185">Reference proteome</keyword>
<accession>A0A6A4K9Z9</accession>
<dbReference type="InterPro" id="IPR036397">
    <property type="entry name" value="RNaseH_sf"/>
</dbReference>
<dbReference type="EMBL" id="WIXP02000001">
    <property type="protein sequence ID" value="KAF6216143.1"/>
    <property type="molecule type" value="Genomic_DNA"/>
</dbReference>
<dbReference type="OrthoDB" id="6572822at2759"/>
<dbReference type="InterPro" id="IPR052709">
    <property type="entry name" value="Transposase-MT_Hybrid"/>
</dbReference>
<dbReference type="Gene3D" id="3.30.420.10">
    <property type="entry name" value="Ribonuclease H-like superfamily/Ribonuclease H"/>
    <property type="match status" value="1"/>
</dbReference>
<dbReference type="Proteomes" id="UP000466442">
    <property type="component" value="Linkage Group LG1"/>
</dbReference>
<dbReference type="PANTHER" id="PTHR46060">
    <property type="entry name" value="MARINER MOS1 TRANSPOSASE-LIKE PROTEIN"/>
    <property type="match status" value="1"/>
</dbReference>